<sequence length="62" mass="7347">MKNKRIVSQGMPCECRPRLESVLEWTSDSESGFGYTKRSRIFERYPILSTRVSVLFRQVYID</sequence>
<evidence type="ECO:0000313" key="1">
    <source>
        <dbReference type="EMBL" id="GAA0478074.1"/>
    </source>
</evidence>
<dbReference type="EMBL" id="BAAADN010000092">
    <property type="protein sequence ID" value="GAA0478074.1"/>
    <property type="molecule type" value="Genomic_DNA"/>
</dbReference>
<comment type="caution">
    <text evidence="1">The sequence shown here is derived from an EMBL/GenBank/DDBJ whole genome shotgun (WGS) entry which is preliminary data.</text>
</comment>
<organism evidence="1 2">
    <name type="scientific">Halococcus dombrowskii</name>
    <dbReference type="NCBI Taxonomy" id="179637"/>
    <lineage>
        <taxon>Archaea</taxon>
        <taxon>Methanobacteriati</taxon>
        <taxon>Methanobacteriota</taxon>
        <taxon>Stenosarchaea group</taxon>
        <taxon>Halobacteria</taxon>
        <taxon>Halobacteriales</taxon>
        <taxon>Halococcaceae</taxon>
        <taxon>Halococcus</taxon>
    </lineage>
</organism>
<protein>
    <submittedName>
        <fullName evidence="1">Uncharacterized protein</fullName>
    </submittedName>
</protein>
<proteinExistence type="predicted"/>
<dbReference type="AlphaFoldDB" id="A0AAV3SN73"/>
<evidence type="ECO:0000313" key="2">
    <source>
        <dbReference type="Proteomes" id="UP001500962"/>
    </source>
</evidence>
<dbReference type="Proteomes" id="UP001500962">
    <property type="component" value="Unassembled WGS sequence"/>
</dbReference>
<reference evidence="1" key="2">
    <citation type="submission" date="2023-12" db="EMBL/GenBank/DDBJ databases">
        <authorList>
            <person name="Sun Q."/>
            <person name="Inoue M."/>
        </authorList>
    </citation>
    <scope>NUCLEOTIDE SEQUENCE</scope>
    <source>
        <strain evidence="1">JCM 12289</strain>
    </source>
</reference>
<accession>A0AAV3SN73</accession>
<reference evidence="1" key="1">
    <citation type="journal article" date="2014" name="Int. J. Syst. Evol. Microbiol.">
        <title>Complete genome sequence of Corynebacterium casei LMG S-19264T (=DSM 44701T), isolated from a smear-ripened cheese.</title>
        <authorList>
            <consortium name="US DOE Joint Genome Institute (JGI-PGF)"/>
            <person name="Walter F."/>
            <person name="Albersmeier A."/>
            <person name="Kalinowski J."/>
            <person name="Ruckert C."/>
        </authorList>
    </citation>
    <scope>NUCLEOTIDE SEQUENCE</scope>
    <source>
        <strain evidence="1">JCM 12289</strain>
    </source>
</reference>
<gene>
    <name evidence="1" type="ORF">GCM10008985_37940</name>
</gene>
<name>A0AAV3SN73_HALDO</name>